<feature type="region of interest" description="Disordered" evidence="8">
    <location>
        <begin position="360"/>
        <end position="379"/>
    </location>
</feature>
<dbReference type="InterPro" id="IPR039024">
    <property type="entry name" value="RTC4"/>
</dbReference>
<reference evidence="10 11" key="1">
    <citation type="journal article" date="2023" name="Plant Dis.">
        <title>First Report of Diplodia intermedia Causing Canker and Dieback Diseases on Apple Trees in Canada.</title>
        <authorList>
            <person name="Ellouze W."/>
            <person name="Ilyukhin E."/>
            <person name="Sulman M."/>
            <person name="Ali S."/>
        </authorList>
    </citation>
    <scope>NUCLEOTIDE SEQUENCE [LARGE SCALE GENOMIC DNA]</scope>
    <source>
        <strain evidence="10 11">M45-28</strain>
    </source>
</reference>
<feature type="compositionally biased region" description="Polar residues" evidence="8">
    <location>
        <begin position="394"/>
        <end position="408"/>
    </location>
</feature>
<feature type="compositionally biased region" description="Low complexity" evidence="8">
    <location>
        <begin position="107"/>
        <end position="124"/>
    </location>
</feature>
<feature type="compositionally biased region" description="Basic and acidic residues" evidence="8">
    <location>
        <begin position="60"/>
        <end position="72"/>
    </location>
</feature>
<evidence type="ECO:0000313" key="11">
    <source>
        <dbReference type="Proteomes" id="UP001521184"/>
    </source>
</evidence>
<feature type="compositionally biased region" description="Low complexity" evidence="8">
    <location>
        <begin position="25"/>
        <end position="39"/>
    </location>
</feature>
<comment type="subcellular location">
    <subcellularLocation>
        <location evidence="3">Cytoplasm</location>
    </subcellularLocation>
    <subcellularLocation>
        <location evidence="2">Nucleus</location>
    </subcellularLocation>
</comment>
<dbReference type="SMART" id="SM01312">
    <property type="entry name" value="RTC4"/>
    <property type="match status" value="1"/>
</dbReference>
<gene>
    <name evidence="10" type="ORF">SLS58_000581</name>
</gene>
<dbReference type="PANTHER" id="PTHR41391">
    <property type="entry name" value="RESTRICTION OF TELOMERE CAPPING PROTEIN 4"/>
    <property type="match status" value="1"/>
</dbReference>
<comment type="similarity">
    <text evidence="4">Belongs to the RTC4 family.</text>
</comment>
<feature type="compositionally biased region" description="Low complexity" evidence="8">
    <location>
        <begin position="701"/>
        <end position="717"/>
    </location>
</feature>
<dbReference type="EMBL" id="JAKEKT020000002">
    <property type="protein sequence ID" value="KAL1651242.1"/>
    <property type="molecule type" value="Genomic_DNA"/>
</dbReference>
<dbReference type="InterPro" id="IPR028094">
    <property type="entry name" value="RTC4_C"/>
</dbReference>
<comment type="caution">
    <text evidence="10">The sequence shown here is derived from an EMBL/GenBank/DDBJ whole genome shotgun (WGS) entry which is preliminary data.</text>
</comment>
<keyword evidence="6" id="KW-0963">Cytoplasm</keyword>
<evidence type="ECO:0000256" key="7">
    <source>
        <dbReference type="ARBA" id="ARBA00023242"/>
    </source>
</evidence>
<feature type="domain" description="Restriction of telomere capping protein 4 C-terminal" evidence="9">
    <location>
        <begin position="565"/>
        <end position="688"/>
    </location>
</feature>
<dbReference type="PANTHER" id="PTHR41391:SF1">
    <property type="entry name" value="RESTRICTION OF TELOMERE CAPPING PROTEIN 4"/>
    <property type="match status" value="1"/>
</dbReference>
<keyword evidence="11" id="KW-1185">Reference proteome</keyword>
<proteinExistence type="inferred from homology"/>
<evidence type="ECO:0000256" key="8">
    <source>
        <dbReference type="SAM" id="MobiDB-lite"/>
    </source>
</evidence>
<evidence type="ECO:0000256" key="1">
    <source>
        <dbReference type="ARBA" id="ARBA00002738"/>
    </source>
</evidence>
<dbReference type="Proteomes" id="UP001521184">
    <property type="component" value="Unassembled WGS sequence"/>
</dbReference>
<protein>
    <recommendedName>
        <fullName evidence="5">Restriction of telomere capping protein 4</fullName>
    </recommendedName>
</protein>
<name>A0ABR3U517_9PEZI</name>
<evidence type="ECO:0000256" key="3">
    <source>
        <dbReference type="ARBA" id="ARBA00004496"/>
    </source>
</evidence>
<feature type="compositionally biased region" description="Low complexity" evidence="8">
    <location>
        <begin position="333"/>
        <end position="348"/>
    </location>
</feature>
<evidence type="ECO:0000259" key="9">
    <source>
        <dbReference type="SMART" id="SM01312"/>
    </source>
</evidence>
<feature type="compositionally biased region" description="Acidic residues" evidence="8">
    <location>
        <begin position="718"/>
        <end position="728"/>
    </location>
</feature>
<feature type="region of interest" description="Disordered" evidence="8">
    <location>
        <begin position="683"/>
        <end position="728"/>
    </location>
</feature>
<evidence type="ECO:0000256" key="6">
    <source>
        <dbReference type="ARBA" id="ARBA00022490"/>
    </source>
</evidence>
<feature type="compositionally biased region" description="Polar residues" evidence="8">
    <location>
        <begin position="226"/>
        <end position="236"/>
    </location>
</feature>
<sequence>MPPLTRHTKPLLSTVGGKPSSADHPATTSSAAGSSSPSAVPKPAPLPEGKSIDADPESSSSDREGSDDDHKFASSPFSSSAPTSPFKVPNGRKGIRAPAYLGGRGATAGAANGKRARGATGAGTSTQDSTVGLDDDEDKTDLFGEMNARPAKHRRTTTYGNGGTSIEASRGSGKAKKAAGVGYGAKSGSKSVQSTPAKNIHVLAKTSAASTGRAGAKKDNKGTPLSDVSVNATNSRSSERPSGESAGAGMKMLDTLEPIAPSPPLQTARPKAKHMGASETRSPREKPNVKLLGPLPEMRKENNAMIKKLPAINFPPQTRSPPQIRRLAPIQSPPSLARRTRSTSLSESQECEIIDLTAFPKPITGNFKPDSSNKDGLDTPTKVKALKMLPSIDGGTSSNPEFKTTATRRSSRRNKGQAADDSTPLPQTTSNHEHDHGSIKVSSPLVGDFGDLDDDDHDGPNPNGNYETPAKCPVCQAPVDRVLLEEWQGSRAYMRIRKQMEFCEAHRRATAREEYAARDYPNIDFDALSSRPTETGHGGGGGGGGGNGSTSGGRIERFRDDLVGVIRRERPSAFRDAADAAAARGEGRNLKKTVAADEALTGMTVGYYGPRGRRAMEAWVTRELADEIRESAGRDRLIGFKTVSGFIQEVLVPELAMRLVAEDLDVGEARAREVLRESGEIGELVNGVDDDGEERRGGGAKAAKQPVGGAAAAAAAAVDEDDEDGGDY</sequence>
<feature type="compositionally biased region" description="Low complexity" evidence="8">
    <location>
        <begin position="168"/>
        <end position="191"/>
    </location>
</feature>
<evidence type="ECO:0000256" key="5">
    <source>
        <dbReference type="ARBA" id="ARBA00015162"/>
    </source>
</evidence>
<feature type="region of interest" description="Disordered" evidence="8">
    <location>
        <begin position="528"/>
        <end position="555"/>
    </location>
</feature>
<dbReference type="Pfam" id="PF14474">
    <property type="entry name" value="RTC4"/>
    <property type="match status" value="1"/>
</dbReference>
<feature type="compositionally biased region" description="Low complexity" evidence="8">
    <location>
        <begin position="73"/>
        <end position="86"/>
    </location>
</feature>
<feature type="region of interest" description="Disordered" evidence="8">
    <location>
        <begin position="310"/>
        <end position="349"/>
    </location>
</feature>
<keyword evidence="7" id="KW-0539">Nucleus</keyword>
<comment type="function">
    <text evidence="1">May be involved in a process influencing telomere capping.</text>
</comment>
<feature type="region of interest" description="Disordered" evidence="8">
    <location>
        <begin position="388"/>
        <end position="470"/>
    </location>
</feature>
<evidence type="ECO:0000313" key="10">
    <source>
        <dbReference type="EMBL" id="KAL1651242.1"/>
    </source>
</evidence>
<organism evidence="10 11">
    <name type="scientific">Diplodia intermedia</name>
    <dbReference type="NCBI Taxonomy" id="856260"/>
    <lineage>
        <taxon>Eukaryota</taxon>
        <taxon>Fungi</taxon>
        <taxon>Dikarya</taxon>
        <taxon>Ascomycota</taxon>
        <taxon>Pezizomycotina</taxon>
        <taxon>Dothideomycetes</taxon>
        <taxon>Dothideomycetes incertae sedis</taxon>
        <taxon>Botryosphaeriales</taxon>
        <taxon>Botryosphaeriaceae</taxon>
        <taxon>Diplodia</taxon>
    </lineage>
</organism>
<feature type="compositionally biased region" description="Gly residues" evidence="8">
    <location>
        <begin position="536"/>
        <end position="551"/>
    </location>
</feature>
<feature type="region of interest" description="Disordered" evidence="8">
    <location>
        <begin position="1"/>
        <end position="297"/>
    </location>
</feature>
<evidence type="ECO:0000256" key="2">
    <source>
        <dbReference type="ARBA" id="ARBA00004123"/>
    </source>
</evidence>
<evidence type="ECO:0000256" key="4">
    <source>
        <dbReference type="ARBA" id="ARBA00009461"/>
    </source>
</evidence>
<accession>A0ABR3U517</accession>